<feature type="compositionally biased region" description="Low complexity" evidence="1">
    <location>
        <begin position="236"/>
        <end position="283"/>
    </location>
</feature>
<keyword evidence="3" id="KW-1185">Reference proteome</keyword>
<feature type="compositionally biased region" description="Basic and acidic residues" evidence="1">
    <location>
        <begin position="199"/>
        <end position="213"/>
    </location>
</feature>
<evidence type="ECO:0000313" key="2">
    <source>
        <dbReference type="EMBL" id="KAL1379096.1"/>
    </source>
</evidence>
<reference evidence="2 3" key="1">
    <citation type="submission" date="2024-05" db="EMBL/GenBank/DDBJ databases">
        <title>Culex pipiens pipiens assembly and annotation.</title>
        <authorList>
            <person name="Alout H."/>
            <person name="Durand T."/>
        </authorList>
    </citation>
    <scope>NUCLEOTIDE SEQUENCE [LARGE SCALE GENOMIC DNA]</scope>
    <source>
        <strain evidence="2">HA-2024</strain>
        <tissue evidence="2">Whole body</tissue>
    </source>
</reference>
<sequence length="315" mass="35054">MLYHTGTWNPPPFCTDYKIGASTGHDPWSGLSALMTLLARLDTNKEILQVVAQEDSLADFEVVRLQEDITLAGFTPLMYNVPEPIFTHKDRDMEEAQNALRVQKLIFFGTGCLCKCDPPVLRKTVTTRTRTSQAAAGEVTEELFESVVQNRIEGSSDSEILLESFSEDEGETSVAEVATPKSTKANCDQAQQQSKRKSGQKEPAKGQDDESRKNNNNNNNNTSSNAKSGSSKKQRSSGNANSSNNNNNNSSSNNNSSPSTNSANNNNNNNSEVTEESVTQSSQEIRKLLRRKDELERRQKMQERYSERLQVSRDF</sequence>
<comment type="caution">
    <text evidence="2">The sequence shown here is derived from an EMBL/GenBank/DDBJ whole genome shotgun (WGS) entry which is preliminary data.</text>
</comment>
<gene>
    <name evidence="2" type="ORF">pipiens_015156</name>
</gene>
<feature type="region of interest" description="Disordered" evidence="1">
    <location>
        <begin position="164"/>
        <end position="315"/>
    </location>
</feature>
<feature type="compositionally biased region" description="Basic and acidic residues" evidence="1">
    <location>
        <begin position="284"/>
        <end position="315"/>
    </location>
</feature>
<dbReference type="EMBL" id="JBEHCU010009885">
    <property type="protein sequence ID" value="KAL1379096.1"/>
    <property type="molecule type" value="Genomic_DNA"/>
</dbReference>
<name>A0ABD1CRU2_CULPP</name>
<evidence type="ECO:0000256" key="1">
    <source>
        <dbReference type="SAM" id="MobiDB-lite"/>
    </source>
</evidence>
<organism evidence="2 3">
    <name type="scientific">Culex pipiens pipiens</name>
    <name type="common">Northern house mosquito</name>
    <dbReference type="NCBI Taxonomy" id="38569"/>
    <lineage>
        <taxon>Eukaryota</taxon>
        <taxon>Metazoa</taxon>
        <taxon>Ecdysozoa</taxon>
        <taxon>Arthropoda</taxon>
        <taxon>Hexapoda</taxon>
        <taxon>Insecta</taxon>
        <taxon>Pterygota</taxon>
        <taxon>Neoptera</taxon>
        <taxon>Endopterygota</taxon>
        <taxon>Diptera</taxon>
        <taxon>Nematocera</taxon>
        <taxon>Culicoidea</taxon>
        <taxon>Culicidae</taxon>
        <taxon>Culicinae</taxon>
        <taxon>Culicini</taxon>
        <taxon>Culex</taxon>
        <taxon>Culex</taxon>
    </lineage>
</organism>
<accession>A0ABD1CRU2</accession>
<dbReference type="Proteomes" id="UP001562425">
    <property type="component" value="Unassembled WGS sequence"/>
</dbReference>
<feature type="compositionally biased region" description="Polar residues" evidence="1">
    <location>
        <begin position="180"/>
        <end position="193"/>
    </location>
</feature>
<evidence type="ECO:0000313" key="3">
    <source>
        <dbReference type="Proteomes" id="UP001562425"/>
    </source>
</evidence>
<proteinExistence type="predicted"/>
<feature type="compositionally biased region" description="Low complexity" evidence="1">
    <location>
        <begin position="214"/>
        <end position="229"/>
    </location>
</feature>
<protein>
    <submittedName>
        <fullName evidence="2">Uncharacterized protein</fullName>
    </submittedName>
</protein>
<dbReference type="AlphaFoldDB" id="A0ABD1CRU2"/>